<dbReference type="EMBL" id="LXJU01000033">
    <property type="protein sequence ID" value="OGE48028.1"/>
    <property type="molecule type" value="Genomic_DNA"/>
</dbReference>
<organism evidence="1 2">
    <name type="scientific">Penicillium arizonense</name>
    <dbReference type="NCBI Taxonomy" id="1835702"/>
    <lineage>
        <taxon>Eukaryota</taxon>
        <taxon>Fungi</taxon>
        <taxon>Dikarya</taxon>
        <taxon>Ascomycota</taxon>
        <taxon>Pezizomycotina</taxon>
        <taxon>Eurotiomycetes</taxon>
        <taxon>Eurotiomycetidae</taxon>
        <taxon>Eurotiales</taxon>
        <taxon>Aspergillaceae</taxon>
        <taxon>Penicillium</taxon>
    </lineage>
</organism>
<name>A0A1F5L466_PENAI</name>
<accession>A0A1F5L466</accession>
<dbReference type="OrthoDB" id="4338678at2759"/>
<evidence type="ECO:0000313" key="2">
    <source>
        <dbReference type="Proteomes" id="UP000177622"/>
    </source>
</evidence>
<dbReference type="RefSeq" id="XP_022483484.1">
    <property type="nucleotide sequence ID" value="XM_022636666.1"/>
</dbReference>
<dbReference type="GeneID" id="34581400"/>
<reference evidence="1 2" key="1">
    <citation type="journal article" date="2016" name="Sci. Rep.">
        <title>Penicillium arizonense, a new, genome sequenced fungal species, reveals a high chemical diversity in secreted metabolites.</title>
        <authorList>
            <person name="Grijseels S."/>
            <person name="Nielsen J.C."/>
            <person name="Randelovic M."/>
            <person name="Nielsen J."/>
            <person name="Nielsen K.F."/>
            <person name="Workman M."/>
            <person name="Frisvad J.C."/>
        </authorList>
    </citation>
    <scope>NUCLEOTIDE SEQUENCE [LARGE SCALE GENOMIC DNA]</scope>
    <source>
        <strain evidence="1 2">CBS 141311</strain>
    </source>
</reference>
<keyword evidence="2" id="KW-1185">Reference proteome</keyword>
<comment type="caution">
    <text evidence="1">The sequence shown here is derived from an EMBL/GenBank/DDBJ whole genome shotgun (WGS) entry which is preliminary data.</text>
</comment>
<evidence type="ECO:0000313" key="1">
    <source>
        <dbReference type="EMBL" id="OGE48028.1"/>
    </source>
</evidence>
<protein>
    <submittedName>
        <fullName evidence="1">Uncharacterized protein</fullName>
    </submittedName>
</protein>
<proteinExistence type="predicted"/>
<gene>
    <name evidence="1" type="ORF">PENARI_c033G10472</name>
</gene>
<sequence length="159" mass="18418">MSHSDWVDWWLQTDYGSKSKISWDVTHVSGIWKDYFQVAHSADGAAKVMCKRCCAILEHPYTTKKDANRKVGRHSTTTMTRHLKTTACDRTPTDNPFSQEGWEDDLLQFITINRLPFHLIEHRIFQSLISRAHSAPNPLTIPSADTIRRRLSIRVLDRQ</sequence>
<dbReference type="AlphaFoldDB" id="A0A1F5L466"/>
<dbReference type="Proteomes" id="UP000177622">
    <property type="component" value="Unassembled WGS sequence"/>
</dbReference>